<sequence length="201" mass="22356">MGKKGFFPPLVLKYVEESGHHMGTSTAGKILNWRSREVNRKGKGPLSPVAGQLKRKENLGPNFSGPKRQPQKNNAAQGLDIANIEIQANLSRITINNRFEELGNQDTGVSNKSNGDQESRKATDKDTAQIKRSLVTVKGQRSPFELGDQGKNLEFVADLSDDDDMSIIHTEERTNHEIQTASDMQLDQKAEGKAQLKIFYH</sequence>
<dbReference type="AlphaFoldDB" id="A0A9J6A595"/>
<name>A0A9J6A595_SOLCO</name>
<organism evidence="2 3">
    <name type="scientific">Solanum commersonii</name>
    <name type="common">Commerson's wild potato</name>
    <name type="synonym">Commerson's nightshade</name>
    <dbReference type="NCBI Taxonomy" id="4109"/>
    <lineage>
        <taxon>Eukaryota</taxon>
        <taxon>Viridiplantae</taxon>
        <taxon>Streptophyta</taxon>
        <taxon>Embryophyta</taxon>
        <taxon>Tracheophyta</taxon>
        <taxon>Spermatophyta</taxon>
        <taxon>Magnoliopsida</taxon>
        <taxon>eudicotyledons</taxon>
        <taxon>Gunneridae</taxon>
        <taxon>Pentapetalae</taxon>
        <taxon>asterids</taxon>
        <taxon>lamiids</taxon>
        <taxon>Solanales</taxon>
        <taxon>Solanaceae</taxon>
        <taxon>Solanoideae</taxon>
        <taxon>Solaneae</taxon>
        <taxon>Solanum</taxon>
    </lineage>
</organism>
<reference evidence="2 3" key="1">
    <citation type="submission" date="2020-09" db="EMBL/GenBank/DDBJ databases">
        <title>De no assembly of potato wild relative species, Solanum commersonii.</title>
        <authorList>
            <person name="Cho K."/>
        </authorList>
    </citation>
    <scope>NUCLEOTIDE SEQUENCE [LARGE SCALE GENOMIC DNA]</scope>
    <source>
        <strain evidence="2">LZ3.2</strain>
        <tissue evidence="2">Leaf</tissue>
    </source>
</reference>
<feature type="compositionally biased region" description="Polar residues" evidence="1">
    <location>
        <begin position="104"/>
        <end position="114"/>
    </location>
</feature>
<protein>
    <submittedName>
        <fullName evidence="2">Uncharacterized protein</fullName>
    </submittedName>
</protein>
<feature type="region of interest" description="Disordered" evidence="1">
    <location>
        <begin position="103"/>
        <end position="128"/>
    </location>
</feature>
<dbReference type="Proteomes" id="UP000824120">
    <property type="component" value="Chromosome 2"/>
</dbReference>
<gene>
    <name evidence="2" type="ORF">H5410_005008</name>
</gene>
<evidence type="ECO:0000256" key="1">
    <source>
        <dbReference type="SAM" id="MobiDB-lite"/>
    </source>
</evidence>
<dbReference type="OrthoDB" id="10415756at2759"/>
<proteinExistence type="predicted"/>
<feature type="region of interest" description="Disordered" evidence="1">
    <location>
        <begin position="38"/>
        <end position="74"/>
    </location>
</feature>
<comment type="caution">
    <text evidence="2">The sequence shown here is derived from an EMBL/GenBank/DDBJ whole genome shotgun (WGS) entry which is preliminary data.</text>
</comment>
<dbReference type="EMBL" id="JACXVP010000002">
    <property type="protein sequence ID" value="KAG5619790.1"/>
    <property type="molecule type" value="Genomic_DNA"/>
</dbReference>
<evidence type="ECO:0000313" key="3">
    <source>
        <dbReference type="Proteomes" id="UP000824120"/>
    </source>
</evidence>
<accession>A0A9J6A595</accession>
<feature type="compositionally biased region" description="Basic and acidic residues" evidence="1">
    <location>
        <begin position="115"/>
        <end position="128"/>
    </location>
</feature>
<evidence type="ECO:0000313" key="2">
    <source>
        <dbReference type="EMBL" id="KAG5619790.1"/>
    </source>
</evidence>
<keyword evidence="3" id="KW-1185">Reference proteome</keyword>